<dbReference type="InterPro" id="IPR011006">
    <property type="entry name" value="CheY-like_superfamily"/>
</dbReference>
<dbReference type="CDD" id="cd00156">
    <property type="entry name" value="REC"/>
    <property type="match status" value="1"/>
</dbReference>
<organism evidence="6 7">
    <name type="scientific">Mediterraneibacter gnavus (strain CC55_001C)</name>
    <dbReference type="NCBI Taxonomy" id="1073375"/>
    <lineage>
        <taxon>Bacteria</taxon>
        <taxon>Bacillati</taxon>
        <taxon>Bacillota</taxon>
        <taxon>Clostridia</taxon>
        <taxon>Lachnospirales</taxon>
        <taxon>Lachnospiraceae</taxon>
        <taxon>Mediterraneibacter</taxon>
    </lineage>
</organism>
<feature type="modified residue" description="4-aspartylphosphate" evidence="3">
    <location>
        <position position="58"/>
    </location>
</feature>
<dbReference type="Proteomes" id="UP000018690">
    <property type="component" value="Unassembled WGS sequence"/>
</dbReference>
<evidence type="ECO:0000313" key="7">
    <source>
        <dbReference type="Proteomes" id="UP000018690"/>
    </source>
</evidence>
<dbReference type="RefSeq" id="WP_009245840.1">
    <property type="nucleotide sequence ID" value="NZ_KI669414.1"/>
</dbReference>
<reference evidence="6 7" key="1">
    <citation type="submission" date="2013-10" db="EMBL/GenBank/DDBJ databases">
        <title>The Genome Sequence of Ruminococcus gnavus CC55_001C.</title>
        <authorList>
            <consortium name="The Broad Institute Genomics Platform"/>
            <person name="Earl A."/>
            <person name="Allen-Vercoe E."/>
            <person name="Daigneault M."/>
            <person name="Young S.K."/>
            <person name="Zeng Q."/>
            <person name="Gargeya S."/>
            <person name="Fitzgerald M."/>
            <person name="Abouelleil A."/>
            <person name="Alvarado L."/>
            <person name="Chapman S.B."/>
            <person name="Gainer-Dewar J."/>
            <person name="Goldberg J."/>
            <person name="Griggs A."/>
            <person name="Gujja S."/>
            <person name="Hansen M."/>
            <person name="Howarth C."/>
            <person name="Imamovic A."/>
            <person name="Ireland A."/>
            <person name="Larimer J."/>
            <person name="McCowan C."/>
            <person name="Murphy C."/>
            <person name="Pearson M."/>
            <person name="Poon T.W."/>
            <person name="Priest M."/>
            <person name="Roberts A."/>
            <person name="Saif S."/>
            <person name="Shea T."/>
            <person name="Sykes S."/>
            <person name="Wortman J."/>
            <person name="Nusbaum C."/>
            <person name="Birren B."/>
        </authorList>
    </citation>
    <scope>NUCLEOTIDE SEQUENCE [LARGE SCALE GENOMIC DNA]</scope>
    <source>
        <strain evidence="6 7">CC55_001C</strain>
    </source>
</reference>
<name>A0A829NSH7_MEDG5</name>
<dbReference type="AlphaFoldDB" id="A0A829NSH7"/>
<dbReference type="InterPro" id="IPR007492">
    <property type="entry name" value="LytTR_DNA-bd_dom"/>
</dbReference>
<dbReference type="Gene3D" id="2.40.50.1020">
    <property type="entry name" value="LytTr DNA-binding domain"/>
    <property type="match status" value="1"/>
</dbReference>
<dbReference type="PROSITE" id="PS50930">
    <property type="entry name" value="HTH_LYTTR"/>
    <property type="match status" value="1"/>
</dbReference>
<feature type="domain" description="Response regulatory" evidence="4">
    <location>
        <begin position="3"/>
        <end position="121"/>
    </location>
</feature>
<comment type="caution">
    <text evidence="6">The sequence shown here is derived from an EMBL/GenBank/DDBJ whole genome shotgun (WGS) entry which is preliminary data.</text>
</comment>
<dbReference type="Gene3D" id="3.40.50.2300">
    <property type="match status" value="1"/>
</dbReference>
<dbReference type="PANTHER" id="PTHR37299:SF1">
    <property type="entry name" value="STAGE 0 SPORULATION PROTEIN A HOMOLOG"/>
    <property type="match status" value="1"/>
</dbReference>
<keyword evidence="3" id="KW-0597">Phosphoprotein</keyword>
<gene>
    <name evidence="6" type="ORF">HMPREF1201_00961</name>
</gene>
<dbReference type="SMART" id="SM00448">
    <property type="entry name" value="REC"/>
    <property type="match status" value="1"/>
</dbReference>
<keyword evidence="7" id="KW-1185">Reference proteome</keyword>
<proteinExistence type="predicted"/>
<dbReference type="SUPFAM" id="SSF52172">
    <property type="entry name" value="CheY-like"/>
    <property type="match status" value="1"/>
</dbReference>
<evidence type="ECO:0000259" key="5">
    <source>
        <dbReference type="PROSITE" id="PS50930"/>
    </source>
</evidence>
<protein>
    <recommendedName>
        <fullName evidence="1">Stage 0 sporulation protein A homolog</fullName>
    </recommendedName>
</protein>
<comment type="function">
    <text evidence="2">May play the central regulatory role in sporulation. It may be an element of the effector pathway responsible for the activation of sporulation genes in response to nutritional stress. Spo0A may act in concert with spo0H (a sigma factor) to control the expression of some genes that are critical to the sporulation process.</text>
</comment>
<dbReference type="GO" id="GO:0003677">
    <property type="term" value="F:DNA binding"/>
    <property type="evidence" value="ECO:0007669"/>
    <property type="project" value="InterPro"/>
</dbReference>
<feature type="domain" description="HTH LytTR-type" evidence="5">
    <location>
        <begin position="146"/>
        <end position="233"/>
    </location>
</feature>
<accession>A0A829NSH7</accession>
<dbReference type="PROSITE" id="PS50110">
    <property type="entry name" value="RESPONSE_REGULATORY"/>
    <property type="match status" value="1"/>
</dbReference>
<evidence type="ECO:0000256" key="3">
    <source>
        <dbReference type="PROSITE-ProRule" id="PRU00169"/>
    </source>
</evidence>
<dbReference type="Pfam" id="PF04397">
    <property type="entry name" value="LytTR"/>
    <property type="match status" value="1"/>
</dbReference>
<dbReference type="InterPro" id="IPR046947">
    <property type="entry name" value="LytR-like"/>
</dbReference>
<sequence length="238" mass="28473">MIRIGIVDDEEIMRLKIHQCIKEILKEQESVEIRSYDCAEDFLEEVQKKTHFDILFSDIQMLEMNGLELGKRLQKDMPNLYIIYITAYMEYAVESYKISAYQYILKEDMEIRLPQITRKLLNQIQHEYAQFRVVGTNGIQKKIYFRDIIYVYKGKETKYVYYVTTEGEYKERISLNQVWELLEGNGFLKIERAYLVNAKHILKLEGNKLFLSDQSQLSISRYRLKEVKLDIAKYWGGR</sequence>
<evidence type="ECO:0000256" key="1">
    <source>
        <dbReference type="ARBA" id="ARBA00018672"/>
    </source>
</evidence>
<dbReference type="InterPro" id="IPR001789">
    <property type="entry name" value="Sig_transdc_resp-reg_receiver"/>
</dbReference>
<dbReference type="SMART" id="SM00850">
    <property type="entry name" value="LytTR"/>
    <property type="match status" value="1"/>
</dbReference>
<dbReference type="GO" id="GO:0000156">
    <property type="term" value="F:phosphorelay response regulator activity"/>
    <property type="evidence" value="ECO:0007669"/>
    <property type="project" value="InterPro"/>
</dbReference>
<evidence type="ECO:0000256" key="2">
    <source>
        <dbReference type="ARBA" id="ARBA00024867"/>
    </source>
</evidence>
<evidence type="ECO:0000313" key="6">
    <source>
        <dbReference type="EMBL" id="ETD20956.1"/>
    </source>
</evidence>
<dbReference type="Pfam" id="PF00072">
    <property type="entry name" value="Response_reg"/>
    <property type="match status" value="1"/>
</dbReference>
<dbReference type="EMBL" id="AZJF01000001">
    <property type="protein sequence ID" value="ETD20956.1"/>
    <property type="molecule type" value="Genomic_DNA"/>
</dbReference>
<dbReference type="PANTHER" id="PTHR37299">
    <property type="entry name" value="TRANSCRIPTIONAL REGULATOR-RELATED"/>
    <property type="match status" value="1"/>
</dbReference>
<evidence type="ECO:0000259" key="4">
    <source>
        <dbReference type="PROSITE" id="PS50110"/>
    </source>
</evidence>